<proteinExistence type="predicted"/>
<protein>
    <submittedName>
        <fullName evidence="2">Uncharacterized protein</fullName>
    </submittedName>
</protein>
<evidence type="ECO:0000313" key="2">
    <source>
        <dbReference type="EMBL" id="VEL10239.1"/>
    </source>
</evidence>
<dbReference type="Proteomes" id="UP000784294">
    <property type="component" value="Unassembled WGS sequence"/>
</dbReference>
<name>A0A448WF32_9PLAT</name>
<feature type="compositionally biased region" description="Polar residues" evidence="1">
    <location>
        <begin position="26"/>
        <end position="40"/>
    </location>
</feature>
<dbReference type="EMBL" id="CAAALY010008440">
    <property type="protein sequence ID" value="VEL10239.1"/>
    <property type="molecule type" value="Genomic_DNA"/>
</dbReference>
<sequence length="98" mass="10648">MSTGRLFSVQSLVSNSPADIEGPTSADLSTSPPASSNTTKLPEIDFSLELDRSLFRKRVRLAAVGLAIGLEKKMVKATLETLRSYFPRLRNLPKPTGT</sequence>
<gene>
    <name evidence="2" type="ORF">PXEA_LOCUS3679</name>
</gene>
<keyword evidence="3" id="KW-1185">Reference proteome</keyword>
<accession>A0A448WF32</accession>
<dbReference type="AlphaFoldDB" id="A0A448WF32"/>
<evidence type="ECO:0000256" key="1">
    <source>
        <dbReference type="SAM" id="MobiDB-lite"/>
    </source>
</evidence>
<feature type="region of interest" description="Disordered" evidence="1">
    <location>
        <begin position="15"/>
        <end position="41"/>
    </location>
</feature>
<reference evidence="2" key="1">
    <citation type="submission" date="2018-11" db="EMBL/GenBank/DDBJ databases">
        <authorList>
            <consortium name="Pathogen Informatics"/>
        </authorList>
    </citation>
    <scope>NUCLEOTIDE SEQUENCE</scope>
</reference>
<organism evidence="2 3">
    <name type="scientific">Protopolystoma xenopodis</name>
    <dbReference type="NCBI Taxonomy" id="117903"/>
    <lineage>
        <taxon>Eukaryota</taxon>
        <taxon>Metazoa</taxon>
        <taxon>Spiralia</taxon>
        <taxon>Lophotrochozoa</taxon>
        <taxon>Platyhelminthes</taxon>
        <taxon>Monogenea</taxon>
        <taxon>Polyopisthocotylea</taxon>
        <taxon>Polystomatidea</taxon>
        <taxon>Polystomatidae</taxon>
        <taxon>Protopolystoma</taxon>
    </lineage>
</organism>
<comment type="caution">
    <text evidence="2">The sequence shown here is derived from an EMBL/GenBank/DDBJ whole genome shotgun (WGS) entry which is preliminary data.</text>
</comment>
<evidence type="ECO:0000313" key="3">
    <source>
        <dbReference type="Proteomes" id="UP000784294"/>
    </source>
</evidence>